<accession>A0A0D1ZV90</accession>
<dbReference type="GeneID" id="27330918"/>
<proteinExistence type="predicted"/>
<sequence length="112" mass="11663">MSTTLPGWSGGGASAFEVGDGDGVGAEKGIASCLGTRGPSQPGSRSTNSDQCGNRFWLKTIGAVRAPGGITASTWRLLDLPQAAHNESVKDLPFERNRRFAAHEAPPTPDAR</sequence>
<protein>
    <submittedName>
        <fullName evidence="2">Uncharacterized protein</fullName>
    </submittedName>
</protein>
<gene>
    <name evidence="2" type="ORF">PV08_03835</name>
</gene>
<name>A0A0D1ZV90_9EURO</name>
<feature type="compositionally biased region" description="Basic and acidic residues" evidence="1">
    <location>
        <begin position="87"/>
        <end position="102"/>
    </location>
</feature>
<reference evidence="2 3" key="1">
    <citation type="submission" date="2015-01" db="EMBL/GenBank/DDBJ databases">
        <title>The Genome Sequence of Exophiala spinifera CBS89968.</title>
        <authorList>
            <consortium name="The Broad Institute Genomics Platform"/>
            <person name="Cuomo C."/>
            <person name="de Hoog S."/>
            <person name="Gorbushina A."/>
            <person name="Stielow B."/>
            <person name="Teixiera M."/>
            <person name="Abouelleil A."/>
            <person name="Chapman S.B."/>
            <person name="Priest M."/>
            <person name="Young S.K."/>
            <person name="Wortman J."/>
            <person name="Nusbaum C."/>
            <person name="Birren B."/>
        </authorList>
    </citation>
    <scope>NUCLEOTIDE SEQUENCE [LARGE SCALE GENOMIC DNA]</scope>
    <source>
        <strain evidence="2 3">CBS 89968</strain>
    </source>
</reference>
<evidence type="ECO:0000313" key="2">
    <source>
        <dbReference type="EMBL" id="KIW16647.1"/>
    </source>
</evidence>
<keyword evidence="3" id="KW-1185">Reference proteome</keyword>
<feature type="compositionally biased region" description="Polar residues" evidence="1">
    <location>
        <begin position="38"/>
        <end position="52"/>
    </location>
</feature>
<dbReference type="AlphaFoldDB" id="A0A0D1ZV90"/>
<dbReference type="VEuPathDB" id="FungiDB:PV08_03835"/>
<evidence type="ECO:0000313" key="3">
    <source>
        <dbReference type="Proteomes" id="UP000053328"/>
    </source>
</evidence>
<feature type="region of interest" description="Disordered" evidence="1">
    <location>
        <begin position="87"/>
        <end position="112"/>
    </location>
</feature>
<dbReference type="EMBL" id="KN847494">
    <property type="protein sequence ID" value="KIW16647.1"/>
    <property type="molecule type" value="Genomic_DNA"/>
</dbReference>
<organism evidence="2 3">
    <name type="scientific">Exophiala spinifera</name>
    <dbReference type="NCBI Taxonomy" id="91928"/>
    <lineage>
        <taxon>Eukaryota</taxon>
        <taxon>Fungi</taxon>
        <taxon>Dikarya</taxon>
        <taxon>Ascomycota</taxon>
        <taxon>Pezizomycotina</taxon>
        <taxon>Eurotiomycetes</taxon>
        <taxon>Chaetothyriomycetidae</taxon>
        <taxon>Chaetothyriales</taxon>
        <taxon>Herpotrichiellaceae</taxon>
        <taxon>Exophiala</taxon>
    </lineage>
</organism>
<dbReference type="HOGENOM" id="CLU_2145891_0_0_1"/>
<feature type="region of interest" description="Disordered" evidence="1">
    <location>
        <begin position="1"/>
        <end position="52"/>
    </location>
</feature>
<evidence type="ECO:0000256" key="1">
    <source>
        <dbReference type="SAM" id="MobiDB-lite"/>
    </source>
</evidence>
<dbReference type="Proteomes" id="UP000053328">
    <property type="component" value="Unassembled WGS sequence"/>
</dbReference>
<dbReference type="RefSeq" id="XP_016236863.1">
    <property type="nucleotide sequence ID" value="XM_016378186.1"/>
</dbReference>